<proteinExistence type="predicted"/>
<dbReference type="PROSITE" id="PS50894">
    <property type="entry name" value="HPT"/>
    <property type="match status" value="1"/>
</dbReference>
<evidence type="ECO:0000259" key="19">
    <source>
        <dbReference type="PROSITE" id="PS50894"/>
    </source>
</evidence>
<dbReference type="Pfam" id="PF00072">
    <property type="entry name" value="Response_reg"/>
    <property type="match status" value="3"/>
</dbReference>
<dbReference type="STRING" id="1742973.COMA2_10170"/>
<dbReference type="SUPFAM" id="SSF47226">
    <property type="entry name" value="Histidine-containing phosphotransfer domain, HPT domain"/>
    <property type="match status" value="1"/>
</dbReference>
<dbReference type="SUPFAM" id="SSF55874">
    <property type="entry name" value="ATPase domain of HSP90 chaperone/DNA topoisomerase II/histidine kinase"/>
    <property type="match status" value="1"/>
</dbReference>
<dbReference type="EMBL" id="CZPZ01000001">
    <property type="protein sequence ID" value="CUS31552.1"/>
    <property type="molecule type" value="Genomic_DNA"/>
</dbReference>
<dbReference type="Gene3D" id="3.30.450.20">
    <property type="entry name" value="PAS domain"/>
    <property type="match status" value="2"/>
</dbReference>
<dbReference type="InterPro" id="IPR004358">
    <property type="entry name" value="Sig_transdc_His_kin-like_C"/>
</dbReference>
<dbReference type="InterPro" id="IPR003661">
    <property type="entry name" value="HisK_dim/P_dom"/>
</dbReference>
<evidence type="ECO:0000256" key="13">
    <source>
        <dbReference type="ARBA" id="ARBA00023136"/>
    </source>
</evidence>
<dbReference type="SUPFAM" id="SSF52172">
    <property type="entry name" value="CheY-like"/>
    <property type="match status" value="2"/>
</dbReference>
<dbReference type="OrthoDB" id="9757990at2"/>
<dbReference type="GO" id="GO:0005524">
    <property type="term" value="F:ATP binding"/>
    <property type="evidence" value="ECO:0007669"/>
    <property type="project" value="UniProtKB-KW"/>
</dbReference>
<keyword evidence="5 15" id="KW-0597">Phosphoprotein</keyword>
<dbReference type="GO" id="GO:0000155">
    <property type="term" value="F:phosphorelay sensor kinase activity"/>
    <property type="evidence" value="ECO:0007669"/>
    <property type="project" value="InterPro"/>
</dbReference>
<feature type="domain" description="Response regulatory" evidence="18">
    <location>
        <begin position="682"/>
        <end position="830"/>
    </location>
</feature>
<feature type="modified residue" description="4-aspartylphosphate" evidence="15">
    <location>
        <position position="581"/>
    </location>
</feature>
<dbReference type="InterPro" id="IPR036890">
    <property type="entry name" value="HATPase_C_sf"/>
</dbReference>
<dbReference type="Proteomes" id="UP000198736">
    <property type="component" value="Unassembled WGS sequence"/>
</dbReference>
<evidence type="ECO:0000256" key="6">
    <source>
        <dbReference type="ARBA" id="ARBA00022679"/>
    </source>
</evidence>
<dbReference type="Gene3D" id="1.10.287.130">
    <property type="match status" value="1"/>
</dbReference>
<dbReference type="PROSITE" id="PS50110">
    <property type="entry name" value="RESPONSE_REGULATORY"/>
    <property type="match status" value="2"/>
</dbReference>
<keyword evidence="13" id="KW-0472">Membrane</keyword>
<evidence type="ECO:0000256" key="3">
    <source>
        <dbReference type="ARBA" id="ARBA00012438"/>
    </source>
</evidence>
<dbReference type="Gene3D" id="3.40.50.2300">
    <property type="match status" value="2"/>
</dbReference>
<dbReference type="Pfam" id="PF08448">
    <property type="entry name" value="PAS_4"/>
    <property type="match status" value="1"/>
</dbReference>
<keyword evidence="11" id="KW-1133">Transmembrane helix</keyword>
<evidence type="ECO:0000256" key="9">
    <source>
        <dbReference type="ARBA" id="ARBA00022777"/>
    </source>
</evidence>
<keyword evidence="7" id="KW-0812">Transmembrane</keyword>
<dbReference type="PROSITE" id="PS50109">
    <property type="entry name" value="HIS_KIN"/>
    <property type="match status" value="1"/>
</dbReference>
<evidence type="ECO:0000256" key="7">
    <source>
        <dbReference type="ARBA" id="ARBA00022692"/>
    </source>
</evidence>
<dbReference type="SMART" id="SM00448">
    <property type="entry name" value="REC"/>
    <property type="match status" value="2"/>
</dbReference>
<evidence type="ECO:0000313" key="20">
    <source>
        <dbReference type="EMBL" id="CUS31552.1"/>
    </source>
</evidence>
<dbReference type="Gene3D" id="3.30.565.10">
    <property type="entry name" value="Histidine kinase-like ATPase, C-terminal domain"/>
    <property type="match status" value="1"/>
</dbReference>
<dbReference type="InterPro" id="IPR008207">
    <property type="entry name" value="Sig_transdc_His_kin_Hpt_dom"/>
</dbReference>
<dbReference type="PANTHER" id="PTHR45339">
    <property type="entry name" value="HYBRID SIGNAL TRANSDUCTION HISTIDINE KINASE J"/>
    <property type="match status" value="1"/>
</dbReference>
<dbReference type="InterPro" id="IPR035965">
    <property type="entry name" value="PAS-like_dom_sf"/>
</dbReference>
<protein>
    <recommendedName>
        <fullName evidence="3">histidine kinase</fullName>
        <ecNumber evidence="3">2.7.13.3</ecNumber>
    </recommendedName>
</protein>
<dbReference type="Pfam" id="PF01627">
    <property type="entry name" value="Hpt"/>
    <property type="match status" value="1"/>
</dbReference>
<dbReference type="SMART" id="SM00387">
    <property type="entry name" value="HATPase_c"/>
    <property type="match status" value="1"/>
</dbReference>
<dbReference type="InterPro" id="IPR001789">
    <property type="entry name" value="Sig_transdc_resp-reg_receiver"/>
</dbReference>
<evidence type="ECO:0000256" key="2">
    <source>
        <dbReference type="ARBA" id="ARBA00004651"/>
    </source>
</evidence>
<feature type="domain" description="Response regulatory" evidence="18">
    <location>
        <begin position="527"/>
        <end position="648"/>
    </location>
</feature>
<dbReference type="EC" id="2.7.13.3" evidence="3"/>
<dbReference type="FunFam" id="3.40.50.2300:FF:000146">
    <property type="entry name" value="Putative two-component response regulator SSK1p"/>
    <property type="match status" value="1"/>
</dbReference>
<keyword evidence="6 20" id="KW-0808">Transferase</keyword>
<keyword evidence="4" id="KW-1003">Cell membrane</keyword>
<dbReference type="SUPFAM" id="SSF47384">
    <property type="entry name" value="Homodimeric domain of signal transducing histidine kinase"/>
    <property type="match status" value="1"/>
</dbReference>
<dbReference type="CDD" id="cd00082">
    <property type="entry name" value="HisKA"/>
    <property type="match status" value="1"/>
</dbReference>
<feature type="domain" description="Histidine kinase" evidence="17">
    <location>
        <begin position="288"/>
        <end position="509"/>
    </location>
</feature>
<keyword evidence="12" id="KW-0902">Two-component regulatory system</keyword>
<name>A0A0S4L4D8_9BACT</name>
<evidence type="ECO:0000256" key="5">
    <source>
        <dbReference type="ARBA" id="ARBA00022553"/>
    </source>
</evidence>
<dbReference type="PANTHER" id="PTHR45339:SF1">
    <property type="entry name" value="HYBRID SIGNAL TRANSDUCTION HISTIDINE KINASE J"/>
    <property type="match status" value="1"/>
</dbReference>
<accession>A0A0S4L4D8</accession>
<keyword evidence="8" id="KW-0547">Nucleotide-binding</keyword>
<dbReference type="CDD" id="cd00156">
    <property type="entry name" value="REC"/>
    <property type="match status" value="1"/>
</dbReference>
<organism evidence="20 21">
    <name type="scientific">Candidatus Nitrospira nitrificans</name>
    <dbReference type="NCBI Taxonomy" id="1742973"/>
    <lineage>
        <taxon>Bacteria</taxon>
        <taxon>Pseudomonadati</taxon>
        <taxon>Nitrospirota</taxon>
        <taxon>Nitrospiria</taxon>
        <taxon>Nitrospirales</taxon>
        <taxon>Nitrospiraceae</taxon>
        <taxon>Nitrospira</taxon>
    </lineage>
</organism>
<evidence type="ECO:0000256" key="15">
    <source>
        <dbReference type="PROSITE-ProRule" id="PRU00169"/>
    </source>
</evidence>
<keyword evidence="21" id="KW-1185">Reference proteome</keyword>
<dbReference type="SMART" id="SM00073">
    <property type="entry name" value="HPT"/>
    <property type="match status" value="1"/>
</dbReference>
<feature type="modified residue" description="Phosphohistidine" evidence="14">
    <location>
        <position position="907"/>
    </location>
</feature>
<feature type="domain" description="HPt" evidence="19">
    <location>
        <begin position="868"/>
        <end position="961"/>
    </location>
</feature>
<feature type="compositionally biased region" description="Basic and acidic residues" evidence="16">
    <location>
        <begin position="771"/>
        <end position="780"/>
    </location>
</feature>
<dbReference type="PRINTS" id="PR00344">
    <property type="entry name" value="BCTRLSENSOR"/>
</dbReference>
<dbReference type="FunFam" id="3.30.565.10:FF:000010">
    <property type="entry name" value="Sensor histidine kinase RcsC"/>
    <property type="match status" value="1"/>
</dbReference>
<feature type="region of interest" description="Disordered" evidence="16">
    <location>
        <begin position="750"/>
        <end position="780"/>
    </location>
</feature>
<dbReference type="SMART" id="SM00388">
    <property type="entry name" value="HisKA"/>
    <property type="match status" value="1"/>
</dbReference>
<dbReference type="CDD" id="cd17546">
    <property type="entry name" value="REC_hyHK_CKI1_RcsC-like"/>
    <property type="match status" value="1"/>
</dbReference>
<dbReference type="GO" id="GO:0005886">
    <property type="term" value="C:plasma membrane"/>
    <property type="evidence" value="ECO:0007669"/>
    <property type="project" value="UniProtKB-SubCell"/>
</dbReference>
<dbReference type="InterPro" id="IPR036097">
    <property type="entry name" value="HisK_dim/P_sf"/>
</dbReference>
<reference evidence="21" key="1">
    <citation type="submission" date="2015-10" db="EMBL/GenBank/DDBJ databases">
        <authorList>
            <person name="Luecker S."/>
            <person name="Luecker S."/>
        </authorList>
    </citation>
    <scope>NUCLEOTIDE SEQUENCE [LARGE SCALE GENOMIC DNA]</scope>
</reference>
<dbReference type="InterPro" id="IPR036641">
    <property type="entry name" value="HPT_dom_sf"/>
</dbReference>
<evidence type="ECO:0000259" key="18">
    <source>
        <dbReference type="PROSITE" id="PS50110"/>
    </source>
</evidence>
<dbReference type="InterPro" id="IPR011006">
    <property type="entry name" value="CheY-like_superfamily"/>
</dbReference>
<gene>
    <name evidence="20" type="ORF">COMA2_10170</name>
</gene>
<evidence type="ECO:0000313" key="21">
    <source>
        <dbReference type="Proteomes" id="UP000198736"/>
    </source>
</evidence>
<evidence type="ECO:0000256" key="14">
    <source>
        <dbReference type="PROSITE-ProRule" id="PRU00110"/>
    </source>
</evidence>
<evidence type="ECO:0000256" key="1">
    <source>
        <dbReference type="ARBA" id="ARBA00000085"/>
    </source>
</evidence>
<dbReference type="Gene3D" id="1.20.120.160">
    <property type="entry name" value="HPT domain"/>
    <property type="match status" value="1"/>
</dbReference>
<evidence type="ECO:0000256" key="8">
    <source>
        <dbReference type="ARBA" id="ARBA00022741"/>
    </source>
</evidence>
<dbReference type="InterPro" id="IPR003594">
    <property type="entry name" value="HATPase_dom"/>
</dbReference>
<comment type="catalytic activity">
    <reaction evidence="1">
        <text>ATP + protein L-histidine = ADP + protein N-phospho-L-histidine.</text>
        <dbReference type="EC" id="2.7.13.3"/>
    </reaction>
</comment>
<feature type="compositionally biased region" description="Polar residues" evidence="16">
    <location>
        <begin position="753"/>
        <end position="770"/>
    </location>
</feature>
<evidence type="ECO:0000256" key="4">
    <source>
        <dbReference type="ARBA" id="ARBA00022475"/>
    </source>
</evidence>
<dbReference type="RefSeq" id="WP_090893779.1">
    <property type="nucleotide sequence ID" value="NZ_CZPZ01000001.1"/>
</dbReference>
<dbReference type="InterPro" id="IPR013656">
    <property type="entry name" value="PAS_4"/>
</dbReference>
<keyword evidence="10" id="KW-0067">ATP-binding</keyword>
<dbReference type="CDD" id="cd16922">
    <property type="entry name" value="HATPase_EvgS-ArcB-TorS-like"/>
    <property type="match status" value="1"/>
</dbReference>
<dbReference type="InterPro" id="IPR005467">
    <property type="entry name" value="His_kinase_dom"/>
</dbReference>
<dbReference type="FunFam" id="1.10.287.130:FF:000004">
    <property type="entry name" value="Ethylene receptor 1"/>
    <property type="match status" value="1"/>
</dbReference>
<feature type="modified residue" description="4-aspartylphosphate" evidence="15">
    <location>
        <position position="731"/>
    </location>
</feature>
<evidence type="ECO:0000256" key="16">
    <source>
        <dbReference type="SAM" id="MobiDB-lite"/>
    </source>
</evidence>
<keyword evidence="9 20" id="KW-0418">Kinase</keyword>
<sequence>MMKPSRRKRNLLEHRLTASRPASTNLDLLEGLPLATVILDTDLTVLAVNRETLRLLGPRFPSSTVRSFPSLWSIRTQSDTAAIEAQLNGVLKSRRPTSVTQPLLLRKAARPVPVEWTCAPSTFNGKTVLIISIRDLSHELELEQDRNRLAAIAEESPLSMIELDRHMSLLYANPAMISLLSRFGYNLEGLPKVVPDRLPDIVRHCLTTGHVVHDEAVVLPEASFSWTFCPVLTHGVVRGYATDMTSIHKTQQALELSTDQLLRSNICLDQALEVAKESVRVKTAFLATVSHELRTPMNGVIGMTSLLMETSLTSEQQSYAETIRHSGEALLQLINDVLECSKIEAGKLELECLDFNLRTTVEQVLAQFAERAETKGLELTGLVHAAVPTGVKGDPGRLRQVLTNLVANAVKFTDKGEVTLQAYLETDLPDTAVIRFEVTDSGIGINPAIQAKLFNPFVQADSSTTRKYGGTGLGLSISKQLVELMGGQIGVRSTEGQGSTFWCTARLQKQTGSPRAILPTGDLSGKRVLIVDDNESNRVILHHLVSGWGMIDDLAEDAESALHRIAEARQGGVPYDLAILDVIMPGKDGLQLARELQSHPAGSGIRLVVMTSMLQRGHAEQARQAGAMGYLPKPVRHDELRDCLRTVLGLTEGPAPKDAPTGSVVAQLVTRHMVAENVQHRRVLVVEDNIVNQKLAVRMVEKLGYQPDVVENGQEALTALAKGDYAAILMDCQMPVMDGFETTRNIREREASGTVSSFGSQVSGSNQENSIDQHETSDSKLETRRHIPIIAVTANAMQGDRERCLATGMDDYLAKPIKLDELRSALARWVSAPPDATAADNQKPIPTRADPTRGIFDPAKMYQNIGGDSELFAQLVCLFLDRYHAMLTDIRTALADADSTTVERLAHTFKGTAGNLCASEVALTAGRLEAVGRLNTLHDAPSVYAQLELEVARLVRVLESYRQGYQPITQAAA</sequence>
<dbReference type="AlphaFoldDB" id="A0A0S4L4D8"/>
<dbReference type="Pfam" id="PF00512">
    <property type="entry name" value="HisKA"/>
    <property type="match status" value="1"/>
</dbReference>
<evidence type="ECO:0000256" key="10">
    <source>
        <dbReference type="ARBA" id="ARBA00022840"/>
    </source>
</evidence>
<evidence type="ECO:0000259" key="17">
    <source>
        <dbReference type="PROSITE" id="PS50109"/>
    </source>
</evidence>
<evidence type="ECO:0000256" key="12">
    <source>
        <dbReference type="ARBA" id="ARBA00023012"/>
    </source>
</evidence>
<evidence type="ECO:0000256" key="11">
    <source>
        <dbReference type="ARBA" id="ARBA00022989"/>
    </source>
</evidence>
<dbReference type="Pfam" id="PF02518">
    <property type="entry name" value="HATPase_c"/>
    <property type="match status" value="1"/>
</dbReference>
<dbReference type="SUPFAM" id="SSF55785">
    <property type="entry name" value="PYP-like sensor domain (PAS domain)"/>
    <property type="match status" value="2"/>
</dbReference>
<comment type="subcellular location">
    <subcellularLocation>
        <location evidence="2">Cell membrane</location>
        <topology evidence="2">Multi-pass membrane protein</topology>
    </subcellularLocation>
</comment>